<evidence type="ECO:0000313" key="7">
    <source>
        <dbReference type="Proteomes" id="UP000319148"/>
    </source>
</evidence>
<evidence type="ECO:0000256" key="1">
    <source>
        <dbReference type="ARBA" id="ARBA00008683"/>
    </source>
</evidence>
<dbReference type="InterPro" id="IPR047272">
    <property type="entry name" value="S49_SppA_C"/>
</dbReference>
<dbReference type="GO" id="GO:0008236">
    <property type="term" value="F:serine-type peptidase activity"/>
    <property type="evidence" value="ECO:0007669"/>
    <property type="project" value="UniProtKB-KW"/>
</dbReference>
<gene>
    <name evidence="6" type="primary">sppA</name>
    <name evidence="6" type="ORF">FIV46_06480</name>
</gene>
<accession>A0A501PPN2</accession>
<evidence type="ECO:0000256" key="3">
    <source>
        <dbReference type="ARBA" id="ARBA00022801"/>
    </source>
</evidence>
<comment type="caution">
    <text evidence="6">The sequence shown here is derived from an EMBL/GenBank/DDBJ whole genome shotgun (WGS) entry which is preliminary data.</text>
</comment>
<dbReference type="AlphaFoldDB" id="A0A501PPN2"/>
<keyword evidence="2" id="KW-0645">Protease</keyword>
<keyword evidence="3" id="KW-0378">Hydrolase</keyword>
<dbReference type="Pfam" id="PF01343">
    <property type="entry name" value="Peptidase_S49"/>
    <property type="match status" value="1"/>
</dbReference>
<organism evidence="6 7">
    <name type="scientific">Emcibacter nanhaiensis</name>
    <dbReference type="NCBI Taxonomy" id="1505037"/>
    <lineage>
        <taxon>Bacteria</taxon>
        <taxon>Pseudomonadati</taxon>
        <taxon>Pseudomonadota</taxon>
        <taxon>Alphaproteobacteria</taxon>
        <taxon>Emcibacterales</taxon>
        <taxon>Emcibacteraceae</taxon>
        <taxon>Emcibacter</taxon>
    </lineage>
</organism>
<dbReference type="InterPro" id="IPR002142">
    <property type="entry name" value="Peptidase_S49"/>
</dbReference>
<dbReference type="PANTHER" id="PTHR42987">
    <property type="entry name" value="PEPTIDASE S49"/>
    <property type="match status" value="1"/>
</dbReference>
<dbReference type="PANTHER" id="PTHR42987:SF6">
    <property type="entry name" value="PROTEINASE IV"/>
    <property type="match status" value="1"/>
</dbReference>
<evidence type="ECO:0000259" key="5">
    <source>
        <dbReference type="Pfam" id="PF01343"/>
    </source>
</evidence>
<name>A0A501PPN2_9PROT</name>
<dbReference type="InterPro" id="IPR004635">
    <property type="entry name" value="Pept_S49_SppA"/>
</dbReference>
<reference evidence="7" key="1">
    <citation type="submission" date="2019-06" db="EMBL/GenBank/DDBJ databases">
        <title>The complete genome of Emcibacter congregatus ZYLT.</title>
        <authorList>
            <person name="Zhao Z."/>
        </authorList>
    </citation>
    <scope>NUCLEOTIDE SEQUENCE [LARGE SCALE GENOMIC DNA]</scope>
    <source>
        <strain evidence="7">MCCC 1A06723</strain>
    </source>
</reference>
<evidence type="ECO:0000313" key="6">
    <source>
        <dbReference type="EMBL" id="TPD62057.1"/>
    </source>
</evidence>
<dbReference type="NCBIfam" id="TIGR00706">
    <property type="entry name" value="SppA_dom"/>
    <property type="match status" value="1"/>
</dbReference>
<dbReference type="InterPro" id="IPR029045">
    <property type="entry name" value="ClpP/crotonase-like_dom_sf"/>
</dbReference>
<protein>
    <submittedName>
        <fullName evidence="6">Signal peptide peptidase SppA</fullName>
    </submittedName>
</protein>
<dbReference type="SUPFAM" id="SSF52096">
    <property type="entry name" value="ClpP/crotonase"/>
    <property type="match status" value="1"/>
</dbReference>
<keyword evidence="7" id="KW-1185">Reference proteome</keyword>
<dbReference type="CDD" id="cd07023">
    <property type="entry name" value="S49_Sppa_N_C"/>
    <property type="match status" value="1"/>
</dbReference>
<dbReference type="Proteomes" id="UP000319148">
    <property type="component" value="Unassembled WGS sequence"/>
</dbReference>
<dbReference type="GO" id="GO:0006508">
    <property type="term" value="P:proteolysis"/>
    <property type="evidence" value="ECO:0007669"/>
    <property type="project" value="UniProtKB-KW"/>
</dbReference>
<dbReference type="OrthoDB" id="9764363at2"/>
<evidence type="ECO:0000256" key="2">
    <source>
        <dbReference type="ARBA" id="ARBA00022670"/>
    </source>
</evidence>
<dbReference type="Gene3D" id="3.90.226.10">
    <property type="entry name" value="2-enoyl-CoA Hydratase, Chain A, domain 1"/>
    <property type="match status" value="2"/>
</dbReference>
<feature type="domain" description="Peptidase S49" evidence="5">
    <location>
        <begin position="97"/>
        <end position="246"/>
    </location>
</feature>
<sequence>MVIDRRRLRKKVTFWRIAAVILGILVLLMMVSPAGPVPTPYVARITVSGVIMENTARDENIRAIADDEHAKALIVHINSPGGGSTASEQLYHAIRAVAEKKPVVITMGSLAASGGYITALAGDRIFARETTITGSIGVIMQYSHFGDLMDKIGIGSEQIKSGKLKGSPDGVHPIPEEARAVFQSMIDDSYDWFIGLVSDRRQMDLEQVRRLSDGRVYTGRQALSNGLVDSLGGQVEAVAWLSAEHDISDELPVIDVDKSRKELLLEEFFNSIMGKMPFNEALSLDGLISVWQPDSY</sequence>
<dbReference type="EMBL" id="VFIY01000005">
    <property type="protein sequence ID" value="TPD62057.1"/>
    <property type="molecule type" value="Genomic_DNA"/>
</dbReference>
<evidence type="ECO:0000256" key="4">
    <source>
        <dbReference type="ARBA" id="ARBA00022825"/>
    </source>
</evidence>
<proteinExistence type="inferred from homology"/>
<comment type="similarity">
    <text evidence="1">Belongs to the peptidase S49 family.</text>
</comment>
<keyword evidence="4" id="KW-0720">Serine protease</keyword>